<accession>A0A646QEN2</accession>
<reference evidence="5" key="1">
    <citation type="submission" date="2018-11" db="EMBL/GenBank/DDBJ databases">
        <title>Venom-gland transcriptomics and venom proteomics of the Florida green centipede (Hemiscolopendra marginata) reveal sex-based variation in a centipede venom.</title>
        <authorList>
            <person name="Nystrom G.S."/>
            <person name="Ward M.J."/>
            <person name="Ellsworth S.A."/>
            <person name="Rokyta D.R."/>
        </authorList>
    </citation>
    <scope>NUCLEOTIDE SEQUENCE</scope>
    <source>
        <tissue evidence="5">Venom gland</tissue>
    </source>
</reference>
<dbReference type="CDD" id="cd02620">
    <property type="entry name" value="Peptidase_C1A_CathepsinB"/>
    <property type="match status" value="1"/>
</dbReference>
<dbReference type="InterPro" id="IPR025660">
    <property type="entry name" value="Pept_his_AS"/>
</dbReference>
<dbReference type="GO" id="GO:0008234">
    <property type="term" value="F:cysteine-type peptidase activity"/>
    <property type="evidence" value="ECO:0007669"/>
    <property type="project" value="InterPro"/>
</dbReference>
<evidence type="ECO:0000256" key="1">
    <source>
        <dbReference type="ARBA" id="ARBA00008455"/>
    </source>
</evidence>
<evidence type="ECO:0000259" key="4">
    <source>
        <dbReference type="PROSITE" id="PS50958"/>
    </source>
</evidence>
<dbReference type="Pfam" id="PF00112">
    <property type="entry name" value="Peptidase_C1"/>
    <property type="match status" value="1"/>
</dbReference>
<dbReference type="PANTHER" id="PTHR12411">
    <property type="entry name" value="CYSTEINE PROTEASE FAMILY C1-RELATED"/>
    <property type="match status" value="1"/>
</dbReference>
<dbReference type="GO" id="GO:0006508">
    <property type="term" value="P:proteolysis"/>
    <property type="evidence" value="ECO:0007669"/>
    <property type="project" value="InterPro"/>
</dbReference>
<feature type="signal peptide" evidence="3">
    <location>
        <begin position="1"/>
        <end position="22"/>
    </location>
</feature>
<comment type="similarity">
    <text evidence="1">Belongs to the peptidase C1 family.</text>
</comment>
<protein>
    <submittedName>
        <fullName evidence="5">PeptidaseC1A</fullName>
    </submittedName>
</protein>
<proteinExistence type="inferred from homology"/>
<dbReference type="EMBL" id="GHBY01000760">
    <property type="protein sequence ID" value="MUP40937.1"/>
    <property type="molecule type" value="Transcribed_RNA"/>
</dbReference>
<dbReference type="InterPro" id="IPR038765">
    <property type="entry name" value="Papain-like_cys_pep_sf"/>
</dbReference>
<dbReference type="InterPro" id="IPR000668">
    <property type="entry name" value="Peptidase_C1A_C"/>
</dbReference>
<sequence>MNWGVSSLAFLVLLATPVPSLADFRDLPGPYCATRPGQQCCPGRDDRCTVPIMGSVCYCDIFCDRTSGADCCPDFLPVCRGIPRPQPLLSCPHEGRAIQINQKVKVNCNTCTCTETSPGTVKMVCDDKPCLIRPEIIDGINRGDYGWRSSNYSFFWGLTLDEGIQRRTGTFKPELPVMNMHSVDMNGARAFEENFDARQQWPGYIQPIRDQGDCASSWAVSTVDVAADRHAILTNGEEIMALSAQQLISCNNRRQKGCNGGYTDRAWQFMVETGVVSEECYPYTSGRDGQKGRCEFSSAGNRCPGGGEAEVYKSPPPYRISDKEGEIKAEIKKNGPVQAIFLVREDFYSYQSGVYKHARLLQDLPYSHRRSSHHSVRIIGWGVDRTFGRPIKYWLCANSWGTEWGENGFFRILRGENESDIEMFVVGAWTRRVHPEENKHANHLKRK</sequence>
<dbReference type="SMART" id="SM00645">
    <property type="entry name" value="Pept_C1"/>
    <property type="match status" value="1"/>
</dbReference>
<dbReference type="AlphaFoldDB" id="A0A646QEN2"/>
<name>A0A646QEN2_9MYRI</name>
<evidence type="ECO:0000256" key="3">
    <source>
        <dbReference type="SAM" id="SignalP"/>
    </source>
</evidence>
<dbReference type="SUPFAM" id="SSF54001">
    <property type="entry name" value="Cysteine proteinases"/>
    <property type="match status" value="1"/>
</dbReference>
<dbReference type="InterPro" id="IPR013128">
    <property type="entry name" value="Peptidase_C1A"/>
</dbReference>
<dbReference type="PROSITE" id="PS00640">
    <property type="entry name" value="THIOL_PROTEASE_ASN"/>
    <property type="match status" value="1"/>
</dbReference>
<dbReference type="PROSITE" id="PS00639">
    <property type="entry name" value="THIOL_PROTEASE_HIS"/>
    <property type="match status" value="1"/>
</dbReference>
<feature type="domain" description="SMB" evidence="4">
    <location>
        <begin position="37"/>
        <end position="86"/>
    </location>
</feature>
<evidence type="ECO:0000313" key="5">
    <source>
        <dbReference type="EMBL" id="MUP40937.1"/>
    </source>
</evidence>
<feature type="chain" id="PRO_5025017329" evidence="3">
    <location>
        <begin position="23"/>
        <end position="447"/>
    </location>
</feature>
<organism evidence="5">
    <name type="scientific">Hemiscolopendra marginata</name>
    <dbReference type="NCBI Taxonomy" id="943146"/>
    <lineage>
        <taxon>Eukaryota</taxon>
        <taxon>Metazoa</taxon>
        <taxon>Ecdysozoa</taxon>
        <taxon>Arthropoda</taxon>
        <taxon>Myriapoda</taxon>
        <taxon>Chilopoda</taxon>
        <taxon>Pleurostigmophora</taxon>
        <taxon>Scolopendromorpha</taxon>
        <taxon>Scolopendridae</taxon>
        <taxon>Hemiscolopendra</taxon>
    </lineage>
</organism>
<evidence type="ECO:0000256" key="2">
    <source>
        <dbReference type="ARBA" id="ARBA00023157"/>
    </source>
</evidence>
<keyword evidence="3" id="KW-0732">Signal</keyword>
<dbReference type="InterPro" id="IPR001212">
    <property type="entry name" value="Somatomedin_B_dom"/>
</dbReference>
<dbReference type="PROSITE" id="PS50958">
    <property type="entry name" value="SMB_2"/>
    <property type="match status" value="1"/>
</dbReference>
<dbReference type="Gene3D" id="3.90.70.10">
    <property type="entry name" value="Cysteine proteinases"/>
    <property type="match status" value="1"/>
</dbReference>
<keyword evidence="2" id="KW-1015">Disulfide bond</keyword>
<dbReference type="InterPro" id="IPR025661">
    <property type="entry name" value="Pept_asp_AS"/>
</dbReference>